<reference evidence="8" key="1">
    <citation type="journal article" date="2023" name="Mol. Biol. Evol.">
        <title>Third-Generation Sequencing Reveals the Adaptive Role of the Epigenome in Three Deep-Sea Polychaetes.</title>
        <authorList>
            <person name="Perez M."/>
            <person name="Aroh O."/>
            <person name="Sun Y."/>
            <person name="Lan Y."/>
            <person name="Juniper S.K."/>
            <person name="Young C.R."/>
            <person name="Angers B."/>
            <person name="Qian P.Y."/>
        </authorList>
    </citation>
    <scope>NUCLEOTIDE SEQUENCE</scope>
    <source>
        <strain evidence="8">P08H-3</strain>
    </source>
</reference>
<evidence type="ECO:0000313" key="9">
    <source>
        <dbReference type="Proteomes" id="UP001208570"/>
    </source>
</evidence>
<dbReference type="AlphaFoldDB" id="A0AAD9J015"/>
<evidence type="ECO:0000256" key="2">
    <source>
        <dbReference type="ARBA" id="ARBA00022692"/>
    </source>
</evidence>
<feature type="transmembrane region" description="Helical" evidence="6">
    <location>
        <begin position="224"/>
        <end position="243"/>
    </location>
</feature>
<dbReference type="GO" id="GO:0016020">
    <property type="term" value="C:membrane"/>
    <property type="evidence" value="ECO:0007669"/>
    <property type="project" value="UniProtKB-SubCell"/>
</dbReference>
<comment type="caution">
    <text evidence="8">The sequence shown here is derived from an EMBL/GenBank/DDBJ whole genome shotgun (WGS) entry which is preliminary data.</text>
</comment>
<sequence>MSEYEAVIDEIGSFGPAQIQVFILVSLFEAPVAWGLLVHPVFASRKVPWSCAYDNGTGGLGGFDSPSNATSWLEGNCTLLEMSQCGSVIFSTEYSSVVSEWTMICNRSHLASLITTVQMVGGFIGAFISGQLSDIYGRKKILISVYAVYCLSGLWSAFTNSWILYLVLKFIVGATVSGTMVVNFALTMEFVTPEWRTFCGTVGFWNIGVMLMALIGFLVPNWRYMTMTCSLLGLPLLACWWFIPESPRWLLLKGRRKEAEAILSKMAKRNSRPEPDFSKLQIFIQKQQNIRDESRKYTYWDLCRNFQMTRTTATILYMWFACSCVYYGTTLGAGKLHGNIYLNLFLSGLVEIPGLLVVLAFNNRIGRRMTLCLLLLIGGASCLSVLLVDLFGGIQLKWLSTMLSLIGKSGVSGAWAAVLISSAELFPTVVRNIGMASCSMSSRIGSVVAPLMANLDEFHVSIPYVIYGILGLSCGLLCLLIPETLNHPLPDTLPPGEYCSCLRGHTLSVEDVSLEEITKQSNGVVPLDRDDNGTSDNTNDKSLLNNTQVHEDEKDGML</sequence>
<dbReference type="InterPro" id="IPR036259">
    <property type="entry name" value="MFS_trans_sf"/>
</dbReference>
<dbReference type="PANTHER" id="PTHR24064">
    <property type="entry name" value="SOLUTE CARRIER FAMILY 22 MEMBER"/>
    <property type="match status" value="1"/>
</dbReference>
<feature type="region of interest" description="Disordered" evidence="5">
    <location>
        <begin position="520"/>
        <end position="558"/>
    </location>
</feature>
<dbReference type="PROSITE" id="PS50850">
    <property type="entry name" value="MFS"/>
    <property type="match status" value="1"/>
</dbReference>
<accession>A0AAD9J015</accession>
<organism evidence="8 9">
    <name type="scientific">Paralvinella palmiformis</name>
    <dbReference type="NCBI Taxonomy" id="53620"/>
    <lineage>
        <taxon>Eukaryota</taxon>
        <taxon>Metazoa</taxon>
        <taxon>Spiralia</taxon>
        <taxon>Lophotrochozoa</taxon>
        <taxon>Annelida</taxon>
        <taxon>Polychaeta</taxon>
        <taxon>Sedentaria</taxon>
        <taxon>Canalipalpata</taxon>
        <taxon>Terebellida</taxon>
        <taxon>Terebelliformia</taxon>
        <taxon>Alvinellidae</taxon>
        <taxon>Paralvinella</taxon>
    </lineage>
</organism>
<feature type="transmembrane region" description="Helical" evidence="6">
    <location>
        <begin position="198"/>
        <end position="218"/>
    </location>
</feature>
<dbReference type="Gene3D" id="1.20.1250.20">
    <property type="entry name" value="MFS general substrate transporter like domains"/>
    <property type="match status" value="1"/>
</dbReference>
<protein>
    <recommendedName>
        <fullName evidence="7">Major facilitator superfamily (MFS) profile domain-containing protein</fullName>
    </recommendedName>
</protein>
<feature type="transmembrane region" description="Helical" evidence="6">
    <location>
        <begin position="340"/>
        <end position="361"/>
    </location>
</feature>
<dbReference type="Pfam" id="PF00083">
    <property type="entry name" value="Sugar_tr"/>
    <property type="match status" value="1"/>
</dbReference>
<feature type="transmembrane region" description="Helical" evidence="6">
    <location>
        <begin position="110"/>
        <end position="129"/>
    </location>
</feature>
<evidence type="ECO:0000256" key="5">
    <source>
        <dbReference type="SAM" id="MobiDB-lite"/>
    </source>
</evidence>
<feature type="transmembrane region" description="Helical" evidence="6">
    <location>
        <begin position="164"/>
        <end position="186"/>
    </location>
</feature>
<evidence type="ECO:0000256" key="6">
    <source>
        <dbReference type="SAM" id="Phobius"/>
    </source>
</evidence>
<evidence type="ECO:0000259" key="7">
    <source>
        <dbReference type="PROSITE" id="PS50850"/>
    </source>
</evidence>
<evidence type="ECO:0000256" key="3">
    <source>
        <dbReference type="ARBA" id="ARBA00022989"/>
    </source>
</evidence>
<proteinExistence type="predicted"/>
<keyword evidence="3 6" id="KW-1133">Transmembrane helix</keyword>
<comment type="subcellular location">
    <subcellularLocation>
        <location evidence="1">Membrane</location>
        <topology evidence="1">Multi-pass membrane protein</topology>
    </subcellularLocation>
</comment>
<feature type="transmembrane region" description="Helical" evidence="6">
    <location>
        <begin position="373"/>
        <end position="392"/>
    </location>
</feature>
<dbReference type="InterPro" id="IPR020846">
    <property type="entry name" value="MFS_dom"/>
</dbReference>
<dbReference type="PROSITE" id="PS00216">
    <property type="entry name" value="SUGAR_TRANSPORT_1"/>
    <property type="match status" value="1"/>
</dbReference>
<feature type="transmembrane region" description="Helical" evidence="6">
    <location>
        <begin position="141"/>
        <end position="158"/>
    </location>
</feature>
<evidence type="ECO:0000313" key="8">
    <source>
        <dbReference type="EMBL" id="KAK2143763.1"/>
    </source>
</evidence>
<feature type="compositionally biased region" description="Basic and acidic residues" evidence="5">
    <location>
        <begin position="549"/>
        <end position="558"/>
    </location>
</feature>
<feature type="domain" description="Major facilitator superfamily (MFS) profile" evidence="7">
    <location>
        <begin position="19"/>
        <end position="486"/>
    </location>
</feature>
<feature type="transmembrane region" description="Helical" evidence="6">
    <location>
        <begin position="21"/>
        <end position="42"/>
    </location>
</feature>
<keyword evidence="9" id="KW-1185">Reference proteome</keyword>
<gene>
    <name evidence="8" type="ORF">LSH36_814g00009</name>
</gene>
<dbReference type="InterPro" id="IPR005829">
    <property type="entry name" value="Sugar_transporter_CS"/>
</dbReference>
<feature type="transmembrane region" description="Helical" evidence="6">
    <location>
        <begin position="314"/>
        <end position="334"/>
    </location>
</feature>
<evidence type="ECO:0000256" key="4">
    <source>
        <dbReference type="ARBA" id="ARBA00023136"/>
    </source>
</evidence>
<dbReference type="SUPFAM" id="SSF103473">
    <property type="entry name" value="MFS general substrate transporter"/>
    <property type="match status" value="1"/>
</dbReference>
<dbReference type="Proteomes" id="UP001208570">
    <property type="component" value="Unassembled WGS sequence"/>
</dbReference>
<feature type="transmembrane region" description="Helical" evidence="6">
    <location>
        <begin position="464"/>
        <end position="481"/>
    </location>
</feature>
<dbReference type="EMBL" id="JAODUP010000814">
    <property type="protein sequence ID" value="KAK2143763.1"/>
    <property type="molecule type" value="Genomic_DNA"/>
</dbReference>
<dbReference type="InterPro" id="IPR005828">
    <property type="entry name" value="MFS_sugar_transport-like"/>
</dbReference>
<evidence type="ECO:0000256" key="1">
    <source>
        <dbReference type="ARBA" id="ARBA00004141"/>
    </source>
</evidence>
<dbReference type="GO" id="GO:0022857">
    <property type="term" value="F:transmembrane transporter activity"/>
    <property type="evidence" value="ECO:0007669"/>
    <property type="project" value="InterPro"/>
</dbReference>
<feature type="compositionally biased region" description="Polar residues" evidence="5">
    <location>
        <begin position="534"/>
        <end position="548"/>
    </location>
</feature>
<name>A0AAD9J015_9ANNE</name>
<keyword evidence="2 6" id="KW-0812">Transmembrane</keyword>
<dbReference type="CDD" id="cd17317">
    <property type="entry name" value="MFS_SLC22"/>
    <property type="match status" value="1"/>
</dbReference>
<keyword evidence="4 6" id="KW-0472">Membrane</keyword>